<accession>A0ABP5T223</accession>
<feature type="region of interest" description="Disordered" evidence="1">
    <location>
        <begin position="85"/>
        <end position="140"/>
    </location>
</feature>
<sequence length="140" mass="15231">MPILRRGAYEPMHFTEPARIGRIASAARTQVLRRGAHELMHFTEPARIGRIASAARTQVLRRGAHELMHFAEPARIGRIASAARTQEEFVTPPRAILGAGRAPTRRGPAAPWPPSRTARPTAGHQPQGSTAKEASRAGRP</sequence>
<evidence type="ECO:0000256" key="1">
    <source>
        <dbReference type="SAM" id="MobiDB-lite"/>
    </source>
</evidence>
<keyword evidence="3" id="KW-1185">Reference proteome</keyword>
<comment type="caution">
    <text evidence="2">The sequence shown here is derived from an EMBL/GenBank/DDBJ whole genome shotgun (WGS) entry which is preliminary data.</text>
</comment>
<evidence type="ECO:0000313" key="2">
    <source>
        <dbReference type="EMBL" id="GAA2343839.1"/>
    </source>
</evidence>
<feature type="compositionally biased region" description="Low complexity" evidence="1">
    <location>
        <begin position="98"/>
        <end position="109"/>
    </location>
</feature>
<dbReference type="Proteomes" id="UP001501444">
    <property type="component" value="Unassembled WGS sequence"/>
</dbReference>
<dbReference type="EMBL" id="BAAARV010000023">
    <property type="protein sequence ID" value="GAA2343839.1"/>
    <property type="molecule type" value="Genomic_DNA"/>
</dbReference>
<protein>
    <submittedName>
        <fullName evidence="2">Uncharacterized protein</fullName>
    </submittedName>
</protein>
<reference evidence="3" key="1">
    <citation type="journal article" date="2019" name="Int. J. Syst. Evol. Microbiol.">
        <title>The Global Catalogue of Microorganisms (GCM) 10K type strain sequencing project: providing services to taxonomists for standard genome sequencing and annotation.</title>
        <authorList>
            <consortium name="The Broad Institute Genomics Platform"/>
            <consortium name="The Broad Institute Genome Sequencing Center for Infectious Disease"/>
            <person name="Wu L."/>
            <person name="Ma J."/>
        </authorList>
    </citation>
    <scope>NUCLEOTIDE SEQUENCE [LARGE SCALE GENOMIC DNA]</scope>
    <source>
        <strain evidence="3">JCM 3272</strain>
    </source>
</reference>
<name>A0ABP5T223_9ACTN</name>
<organism evidence="2 3">
    <name type="scientific">Dactylosporangium salmoneum</name>
    <dbReference type="NCBI Taxonomy" id="53361"/>
    <lineage>
        <taxon>Bacteria</taxon>
        <taxon>Bacillati</taxon>
        <taxon>Actinomycetota</taxon>
        <taxon>Actinomycetes</taxon>
        <taxon>Micromonosporales</taxon>
        <taxon>Micromonosporaceae</taxon>
        <taxon>Dactylosporangium</taxon>
    </lineage>
</organism>
<evidence type="ECO:0000313" key="3">
    <source>
        <dbReference type="Proteomes" id="UP001501444"/>
    </source>
</evidence>
<proteinExistence type="predicted"/>
<gene>
    <name evidence="2" type="ORF">GCM10010170_029040</name>
</gene>